<dbReference type="Proteomes" id="UP000321393">
    <property type="component" value="Unassembled WGS sequence"/>
</dbReference>
<evidence type="ECO:0000313" key="2">
    <source>
        <dbReference type="EMBL" id="KAA0065525.1"/>
    </source>
</evidence>
<organism evidence="3 5">
    <name type="scientific">Cucumis melo var. makuwa</name>
    <name type="common">Oriental melon</name>
    <dbReference type="NCBI Taxonomy" id="1194695"/>
    <lineage>
        <taxon>Eukaryota</taxon>
        <taxon>Viridiplantae</taxon>
        <taxon>Streptophyta</taxon>
        <taxon>Embryophyta</taxon>
        <taxon>Tracheophyta</taxon>
        <taxon>Spermatophyta</taxon>
        <taxon>Magnoliopsida</taxon>
        <taxon>eudicotyledons</taxon>
        <taxon>Gunneridae</taxon>
        <taxon>Pentapetalae</taxon>
        <taxon>rosids</taxon>
        <taxon>fabids</taxon>
        <taxon>Cucurbitales</taxon>
        <taxon>Cucurbitaceae</taxon>
        <taxon>Benincaseae</taxon>
        <taxon>Cucumis</taxon>
    </lineage>
</organism>
<comment type="caution">
    <text evidence="3">The sequence shown here is derived from an EMBL/GenBank/DDBJ whole genome shotgun (WGS) entry which is preliminary data.</text>
</comment>
<protein>
    <submittedName>
        <fullName evidence="3">Kirola-like</fullName>
    </submittedName>
</protein>
<evidence type="ECO:0000256" key="1">
    <source>
        <dbReference type="SAM" id="MobiDB-lite"/>
    </source>
</evidence>
<evidence type="ECO:0000313" key="3">
    <source>
        <dbReference type="EMBL" id="TYK29293.1"/>
    </source>
</evidence>
<evidence type="ECO:0000313" key="4">
    <source>
        <dbReference type="Proteomes" id="UP000321393"/>
    </source>
</evidence>
<proteinExistence type="predicted"/>
<evidence type="ECO:0000313" key="5">
    <source>
        <dbReference type="Proteomes" id="UP000321947"/>
    </source>
</evidence>
<feature type="compositionally biased region" description="Polar residues" evidence="1">
    <location>
        <begin position="9"/>
        <end position="33"/>
    </location>
</feature>
<gene>
    <name evidence="3" type="ORF">E5676_scaffold1212G00610</name>
    <name evidence="2" type="ORF">E6C27_scaffold638G00280</name>
</gene>
<accession>A0A5D3DZV2</accession>
<dbReference type="AlphaFoldDB" id="A0A5D3DZV2"/>
<feature type="region of interest" description="Disordered" evidence="1">
    <location>
        <begin position="1"/>
        <end position="34"/>
    </location>
</feature>
<dbReference type="EMBL" id="SSTD01001747">
    <property type="protein sequence ID" value="TYK29293.1"/>
    <property type="molecule type" value="Genomic_DNA"/>
</dbReference>
<name>A0A5D3DZV2_CUCMM</name>
<reference evidence="4 5" key="1">
    <citation type="submission" date="2019-08" db="EMBL/GenBank/DDBJ databases">
        <title>Draft genome sequences of two oriental melons (Cucumis melo L. var makuwa).</title>
        <authorList>
            <person name="Kwon S.-Y."/>
        </authorList>
    </citation>
    <scope>NUCLEOTIDE SEQUENCE [LARGE SCALE GENOMIC DNA]</scope>
    <source>
        <strain evidence="5">cv. Chang Bougi</strain>
        <strain evidence="4">cv. SW 3</strain>
        <tissue evidence="3">Leaf</tissue>
    </source>
</reference>
<dbReference type="EMBL" id="SSTE01001422">
    <property type="protein sequence ID" value="KAA0065525.1"/>
    <property type="molecule type" value="Genomic_DNA"/>
</dbReference>
<dbReference type="Proteomes" id="UP000321947">
    <property type="component" value="Unassembled WGS sequence"/>
</dbReference>
<sequence>MVSEREIEQTLNNTTSDGNQTEETGTNFGSPPSENIGKFYIAPHASIHVLPRNSGWPPSLLLSNLYALPTTDFSYYPNTKNLQIHSTFEVGESSAHFNPNVQASSSGITQQQLEGLRQHITAIGATLGTTSNTSVPMYFENVNLSLGRMISTARHSRGLYLLDDNASSSRISRTSLLSSYFTTSEKDLMLWHFHLGESVSEESNYMLPLESTCPTVVTLPDLALTCENDWSKTVVLEDMGEQGVTIVTSQHDCAALA</sequence>